<reference evidence="1" key="1">
    <citation type="submission" date="2025-05" db="EMBL/GenBank/DDBJ databases">
        <title>FDA Reference Genome datasets for Cronobacter.</title>
        <authorList>
            <person name="Gopinath G.R."/>
        </authorList>
    </citation>
    <scope>NUCLEOTIDE SEQUENCE</scope>
    <source>
        <strain evidence="1">MOD1-Sh41s</strain>
    </source>
</reference>
<accession>A0ACD5IWA7</accession>
<dbReference type="EMBL" id="CP187984">
    <property type="protein sequence ID" value="XSF55440.1"/>
    <property type="molecule type" value="Genomic_DNA"/>
</dbReference>
<evidence type="ECO:0000313" key="1">
    <source>
        <dbReference type="EMBL" id="XSF55440.1"/>
    </source>
</evidence>
<proteinExistence type="predicted"/>
<dbReference type="Proteomes" id="UP000244623">
    <property type="component" value="Chromosome"/>
</dbReference>
<sequence>MVRTAIFAPKAHMSSVAVWELYQQQNFLPLHECSSALELKRRGSNQDVALSLEVNSTHLGCQLFDAFYVSYLS</sequence>
<organism evidence="1 2">
    <name type="scientific">Cronobacter turicensis</name>
    <dbReference type="NCBI Taxonomy" id="413502"/>
    <lineage>
        <taxon>Bacteria</taxon>
        <taxon>Pseudomonadati</taxon>
        <taxon>Pseudomonadota</taxon>
        <taxon>Gammaproteobacteria</taxon>
        <taxon>Enterobacterales</taxon>
        <taxon>Enterobacteriaceae</taxon>
        <taxon>Cronobacter</taxon>
    </lineage>
</organism>
<protein>
    <submittedName>
        <fullName evidence="1">Uncharacterized protein</fullName>
    </submittedName>
</protein>
<name>A0ACD5IWA7_9ENTR</name>
<evidence type="ECO:0000313" key="2">
    <source>
        <dbReference type="Proteomes" id="UP000244623"/>
    </source>
</evidence>
<gene>
    <name evidence="1" type="ORF">BS411_005895</name>
</gene>